<gene>
    <name evidence="3" type="ORF">GHN41_04040</name>
    <name evidence="2" type="ORF">GHN94_02920</name>
</gene>
<keyword evidence="1" id="KW-1133">Transmembrane helix</keyword>
<evidence type="ECO:0000256" key="1">
    <source>
        <dbReference type="SAM" id="Phobius"/>
    </source>
</evidence>
<accession>A0A6G1W185</accession>
<protein>
    <submittedName>
        <fullName evidence="3">Uncharacterized protein</fullName>
    </submittedName>
</protein>
<dbReference type="EMBL" id="WIWP01000003">
    <property type="protein sequence ID" value="MQT24787.1"/>
    <property type="molecule type" value="Genomic_DNA"/>
</dbReference>
<evidence type="ECO:0000313" key="2">
    <source>
        <dbReference type="EMBL" id="MQT24787.1"/>
    </source>
</evidence>
<name>A0A6G1W185_9PSED</name>
<dbReference type="Proteomes" id="UP000443000">
    <property type="component" value="Unassembled WGS sequence"/>
</dbReference>
<keyword evidence="5" id="KW-1185">Reference proteome</keyword>
<organism evidence="3 4">
    <name type="scientific">Pseudomonas helleri</name>
    <dbReference type="NCBI Taxonomy" id="1608996"/>
    <lineage>
        <taxon>Bacteria</taxon>
        <taxon>Pseudomonadati</taxon>
        <taxon>Pseudomonadota</taxon>
        <taxon>Gammaproteobacteria</taxon>
        <taxon>Pseudomonadales</taxon>
        <taxon>Pseudomonadaceae</taxon>
        <taxon>Pseudomonas</taxon>
    </lineage>
</organism>
<feature type="transmembrane region" description="Helical" evidence="1">
    <location>
        <begin position="60"/>
        <end position="85"/>
    </location>
</feature>
<comment type="caution">
    <text evidence="3">The sequence shown here is derived from an EMBL/GenBank/DDBJ whole genome shotgun (WGS) entry which is preliminary data.</text>
</comment>
<dbReference type="AlphaFoldDB" id="A0A6G1W185"/>
<dbReference type="RefSeq" id="WP_153404139.1">
    <property type="nucleotide sequence ID" value="NZ_WIVT01000003.1"/>
</dbReference>
<dbReference type="Proteomes" id="UP000713985">
    <property type="component" value="Unassembled WGS sequence"/>
</dbReference>
<evidence type="ECO:0000313" key="3">
    <source>
        <dbReference type="EMBL" id="MQU15620.1"/>
    </source>
</evidence>
<evidence type="ECO:0000313" key="5">
    <source>
        <dbReference type="Proteomes" id="UP000713985"/>
    </source>
</evidence>
<reference evidence="4 5" key="1">
    <citation type="submission" date="2019-10" db="EMBL/GenBank/DDBJ databases">
        <title>Evaluation of single-gene subtyping targets for Pseudomonas.</title>
        <authorList>
            <person name="Reichler S.J."/>
            <person name="Orsi R.H."/>
            <person name="Wiedmann M."/>
            <person name="Martin N.H."/>
            <person name="Murphy S.I."/>
        </authorList>
    </citation>
    <scope>NUCLEOTIDE SEQUENCE [LARGE SCALE GENOMIC DNA]</scope>
    <source>
        <strain evidence="2 5">FSL R10-0802</strain>
        <strain evidence="3 4">FSL R10-1594</strain>
    </source>
</reference>
<proteinExistence type="predicted"/>
<feature type="transmembrane region" description="Helical" evidence="1">
    <location>
        <begin position="91"/>
        <end position="112"/>
    </location>
</feature>
<sequence length="138" mass="16249">MKKIFENDFTKCLMYILIPVLIAYLSGFISDKLILPVYCWALMSMDLFENEKENYIKNRIYWFSKAFSSLFFLVLLSYVWFILHYLEGSTLFLQAIAFPASVFALMYLFVAVMKWFDARQTLINPELEQKDIDSGQAS</sequence>
<dbReference type="EMBL" id="WIVT01000003">
    <property type="protein sequence ID" value="MQU15620.1"/>
    <property type="molecule type" value="Genomic_DNA"/>
</dbReference>
<evidence type="ECO:0000313" key="4">
    <source>
        <dbReference type="Proteomes" id="UP000443000"/>
    </source>
</evidence>
<keyword evidence="1" id="KW-0472">Membrane</keyword>
<keyword evidence="1" id="KW-0812">Transmembrane</keyword>